<keyword evidence="2" id="KW-1185">Reference proteome</keyword>
<dbReference type="Pfam" id="PF11379">
    <property type="entry name" value="DUF3182"/>
    <property type="match status" value="1"/>
</dbReference>
<proteinExistence type="predicted"/>
<sequence length="390" mass="42437">METEYLSGIEARDRGLVDLCAEIVPDGYRVVIAHEAVATEDLCEYRPGSDPVDADGTPLWIYGSTLPRALLERTSKVQVHEPFDESEVPAWFDLGFPRHLRGTTVPGYSCFSPDSLAAAARELLDEFVAVRLKDPNGASGVGQWTIRDAGNLESVLAEVAEDIGTSCDVELTEYLAHYGYVVEADIDDVEAWSVTLTRMPDGCYSSFGRILEMTVDLEVRGTVQNYGGTSVVVVRGDPDALEDLPDDGVVVDDPVRHEEIRLAPPPGVVRAAQRFIEGMRAWEPEGVVETRANVDVITGKLARRDGSRTEIAASVEESARVGGASSAELLGILALREDAALSHSVRSSRHGFDDEAVAYARHAASVPGSRVFWNGVDEHWDGRYVFIGAY</sequence>
<reference evidence="1 2" key="1">
    <citation type="submission" date="2023-06" db="EMBL/GenBank/DDBJ databases">
        <title>Actinomycetospora Odt1-22.</title>
        <authorList>
            <person name="Supong K."/>
        </authorList>
    </citation>
    <scope>NUCLEOTIDE SEQUENCE [LARGE SCALE GENOMIC DNA]</scope>
    <source>
        <strain evidence="1 2">Odt1-22</strain>
    </source>
</reference>
<dbReference type="EMBL" id="JASVWF010000012">
    <property type="protein sequence ID" value="MDL5160529.1"/>
    <property type="molecule type" value="Genomic_DNA"/>
</dbReference>
<accession>A0ABT7MK07</accession>
<dbReference type="RefSeq" id="WP_286057133.1">
    <property type="nucleotide sequence ID" value="NZ_JASVWF010000012.1"/>
</dbReference>
<name>A0ABT7MK07_9PSEU</name>
<evidence type="ECO:0000313" key="2">
    <source>
        <dbReference type="Proteomes" id="UP001231924"/>
    </source>
</evidence>
<dbReference type="Proteomes" id="UP001231924">
    <property type="component" value="Unassembled WGS sequence"/>
</dbReference>
<dbReference type="InterPro" id="IPR021519">
    <property type="entry name" value="DUF3182"/>
</dbReference>
<comment type="caution">
    <text evidence="1">The sequence shown here is derived from an EMBL/GenBank/DDBJ whole genome shotgun (WGS) entry which is preliminary data.</text>
</comment>
<organism evidence="1 2">
    <name type="scientific">Actinomycetospora termitidis</name>
    <dbReference type="NCBI Taxonomy" id="3053470"/>
    <lineage>
        <taxon>Bacteria</taxon>
        <taxon>Bacillati</taxon>
        <taxon>Actinomycetota</taxon>
        <taxon>Actinomycetes</taxon>
        <taxon>Pseudonocardiales</taxon>
        <taxon>Pseudonocardiaceae</taxon>
        <taxon>Actinomycetospora</taxon>
    </lineage>
</organism>
<protein>
    <submittedName>
        <fullName evidence="1">DUF3182 family protein</fullName>
    </submittedName>
</protein>
<gene>
    <name evidence="1" type="ORF">QRT03_31495</name>
</gene>
<evidence type="ECO:0000313" key="1">
    <source>
        <dbReference type="EMBL" id="MDL5160529.1"/>
    </source>
</evidence>